<dbReference type="GeneID" id="43620322"/>
<feature type="region of interest" description="Disordered" evidence="1">
    <location>
        <begin position="118"/>
        <end position="161"/>
    </location>
</feature>
<dbReference type="Proteomes" id="UP000011096">
    <property type="component" value="Unassembled WGS sequence"/>
</dbReference>
<dbReference type="AlphaFoldDB" id="A0A7J6IPK9"/>
<comment type="caution">
    <text evidence="2">The sequence shown here is derived from an EMBL/GenBank/DDBJ whole genome shotgun (WGS) entry which is preliminary data.</text>
</comment>
<feature type="region of interest" description="Disordered" evidence="1">
    <location>
        <begin position="49"/>
        <end position="71"/>
    </location>
</feature>
<reference evidence="2 3" key="2">
    <citation type="submission" date="2020-04" db="EMBL/GenBank/DDBJ databases">
        <title>Genome sequencing and assembly of multiple isolates from the Colletotrichum gloeosporioides species complex.</title>
        <authorList>
            <person name="Gan P."/>
            <person name="Shirasu K."/>
        </authorList>
    </citation>
    <scope>NUCLEOTIDE SEQUENCE [LARGE SCALE GENOMIC DNA]</scope>
    <source>
        <strain evidence="2 3">Nara gc5</strain>
    </source>
</reference>
<sequence length="161" mass="17292">MGPPAAEQNSNVIRLGCHINDIRSPTKVRFEQQGHKIAFINMVFWKSSAKEGGDEDTPKKSLYQRYEDKKNGRDKVISDEDLLKYTGKTREEINSWAKDRPGVAGNQAAGTLAAGPATGFGGMATADGFGGWGTDAGSEPKYPPQQKTTRAEGGSGVESSK</sequence>
<dbReference type="RefSeq" id="XP_066007773.1">
    <property type="nucleotide sequence ID" value="XM_066152943.1"/>
</dbReference>
<evidence type="ECO:0000256" key="1">
    <source>
        <dbReference type="SAM" id="MobiDB-lite"/>
    </source>
</evidence>
<evidence type="ECO:0000313" key="2">
    <source>
        <dbReference type="EMBL" id="KAF4478205.1"/>
    </source>
</evidence>
<keyword evidence="3" id="KW-1185">Reference proteome</keyword>
<feature type="compositionally biased region" description="Gly residues" evidence="1">
    <location>
        <begin position="118"/>
        <end position="134"/>
    </location>
</feature>
<dbReference type="EMBL" id="ANPB02000008">
    <property type="protein sequence ID" value="KAF4478205.1"/>
    <property type="molecule type" value="Genomic_DNA"/>
</dbReference>
<accession>A0A7J6IPK9</accession>
<gene>
    <name evidence="2" type="ORF">CGGC5_v013567</name>
</gene>
<name>A0A7J6IPK9_COLFN</name>
<proteinExistence type="predicted"/>
<protein>
    <submittedName>
        <fullName evidence="2">Uncharacterized protein</fullName>
    </submittedName>
</protein>
<reference evidence="2 3" key="1">
    <citation type="submission" date="2012-08" db="EMBL/GenBank/DDBJ databases">
        <authorList>
            <person name="Gan P.H.P."/>
            <person name="Ikeda K."/>
            <person name="Irieda H."/>
            <person name="Narusaka M."/>
            <person name="O'Connell R.J."/>
            <person name="Narusaka Y."/>
            <person name="Takano Y."/>
            <person name="Kubo Y."/>
            <person name="Shirasu K."/>
        </authorList>
    </citation>
    <scope>NUCLEOTIDE SEQUENCE [LARGE SCALE GENOMIC DNA]</scope>
    <source>
        <strain evidence="2 3">Nara gc5</strain>
    </source>
</reference>
<dbReference type="OrthoDB" id="4837859at2759"/>
<evidence type="ECO:0000313" key="3">
    <source>
        <dbReference type="Proteomes" id="UP000011096"/>
    </source>
</evidence>
<dbReference type="InParanoid" id="A0A7J6IPK9"/>
<organism evidence="2 3">
    <name type="scientific">Colletotrichum fructicola (strain Nara gc5)</name>
    <name type="common">Anthracnose fungus</name>
    <name type="synonym">Colletotrichum gloeosporioides (strain Nara gc5)</name>
    <dbReference type="NCBI Taxonomy" id="1213859"/>
    <lineage>
        <taxon>Eukaryota</taxon>
        <taxon>Fungi</taxon>
        <taxon>Dikarya</taxon>
        <taxon>Ascomycota</taxon>
        <taxon>Pezizomycotina</taxon>
        <taxon>Sordariomycetes</taxon>
        <taxon>Hypocreomycetidae</taxon>
        <taxon>Glomerellales</taxon>
        <taxon>Glomerellaceae</taxon>
        <taxon>Colletotrichum</taxon>
        <taxon>Colletotrichum gloeosporioides species complex</taxon>
    </lineage>
</organism>